<name>A0A1L7W594_FUSPR</name>
<protein>
    <submittedName>
        <fullName evidence="1">Uncharacterized protein</fullName>
    </submittedName>
</protein>
<sequence length="339" mass="37566">MSPPSGSIFSSMPIFSTAPTVNLGMSIRNRLLADSPVVIMTRKDLGPWTVVAGGDIMLVVGAKMVQVWLHRFEPICSLWCETATGSVNRPHLQAGFELLIASHWLDHGEGFFIIQLFIRTDAPVLKYAPGTPNEHLGLKSGKSVQLANFTNHVNIGLCLGCFSTAKRASLNERVTASQGGICGKPTNKEEWMILKLAVVTNKAKILQECKTLSQPSAKASVYIDSLLPIRLVRRDFSAITKNIFSYSGEVVSREDLDAFQFEKEWSALTLLIPERNIQRISNTTIPRLKRSKDAAPSTSLAKRLIYITRDHSDVLYSMSRQECIAMIITLRVLYGSDIE</sequence>
<proteinExistence type="predicted"/>
<comment type="caution">
    <text evidence="1">The sequence shown here is derived from an EMBL/GenBank/DDBJ whole genome shotgun (WGS) entry which is preliminary data.</text>
</comment>
<evidence type="ECO:0000313" key="2">
    <source>
        <dbReference type="Proteomes" id="UP000183971"/>
    </source>
</evidence>
<reference evidence="2" key="1">
    <citation type="journal article" date="2016" name="Genome Biol. Evol.">
        <title>Comparative 'omics' of the Fusarium fujikuroi species complex highlights differences in genetic potential and metabolite synthesis.</title>
        <authorList>
            <person name="Niehaus E.-M."/>
            <person name="Muensterkoetter M."/>
            <person name="Proctor R.H."/>
            <person name="Brown D.W."/>
            <person name="Sharon A."/>
            <person name="Idan Y."/>
            <person name="Oren-Young L."/>
            <person name="Sieber C.M."/>
            <person name="Novak O."/>
            <person name="Pencik A."/>
            <person name="Tarkowska D."/>
            <person name="Hromadova K."/>
            <person name="Freeman S."/>
            <person name="Maymon M."/>
            <person name="Elazar M."/>
            <person name="Youssef S.A."/>
            <person name="El-Shabrawy E.S.M."/>
            <person name="Shalaby A.B.A."/>
            <person name="Houterman P."/>
            <person name="Brock N.L."/>
            <person name="Burkhardt I."/>
            <person name="Tsavkelova E.A."/>
            <person name="Dickschat J.S."/>
            <person name="Galuszka P."/>
            <person name="Gueldener U."/>
            <person name="Tudzynski B."/>
        </authorList>
    </citation>
    <scope>NUCLEOTIDE SEQUENCE [LARGE SCALE GENOMIC DNA]</scope>
    <source>
        <strain evidence="2">ET1</strain>
    </source>
</reference>
<dbReference type="EMBL" id="FJOF01000012">
    <property type="protein sequence ID" value="CZR47692.1"/>
    <property type="molecule type" value="Genomic_DNA"/>
</dbReference>
<dbReference type="Proteomes" id="UP000183971">
    <property type="component" value="Unassembled WGS sequence"/>
</dbReference>
<dbReference type="RefSeq" id="XP_031088225.1">
    <property type="nucleotide sequence ID" value="XM_031222802.1"/>
</dbReference>
<organism evidence="1 2">
    <name type="scientific">Fusarium proliferatum (strain ET1)</name>
    <name type="common">Orchid endophyte fungus</name>
    <dbReference type="NCBI Taxonomy" id="1227346"/>
    <lineage>
        <taxon>Eukaryota</taxon>
        <taxon>Fungi</taxon>
        <taxon>Dikarya</taxon>
        <taxon>Ascomycota</taxon>
        <taxon>Pezizomycotina</taxon>
        <taxon>Sordariomycetes</taxon>
        <taxon>Hypocreomycetidae</taxon>
        <taxon>Hypocreales</taxon>
        <taxon>Nectriaceae</taxon>
        <taxon>Fusarium</taxon>
        <taxon>Fusarium fujikuroi species complex</taxon>
    </lineage>
</organism>
<gene>
    <name evidence="1" type="ORF">FPRO_13359</name>
</gene>
<keyword evidence="2" id="KW-1185">Reference proteome</keyword>
<dbReference type="GeneID" id="42058222"/>
<evidence type="ECO:0000313" key="1">
    <source>
        <dbReference type="EMBL" id="CZR47692.1"/>
    </source>
</evidence>
<dbReference type="AlphaFoldDB" id="A0A1L7W594"/>
<dbReference type="VEuPathDB" id="FungiDB:FPRO_13359"/>
<accession>A0A1L7W594</accession>